<organism evidence="2 3">
    <name type="scientific">Streptomyces sirii</name>
    <dbReference type="NCBI Taxonomy" id="3127701"/>
    <lineage>
        <taxon>Bacteria</taxon>
        <taxon>Bacillati</taxon>
        <taxon>Actinomycetota</taxon>
        <taxon>Actinomycetes</taxon>
        <taxon>Kitasatosporales</taxon>
        <taxon>Streptomycetaceae</taxon>
        <taxon>Streptomyces</taxon>
    </lineage>
</organism>
<feature type="chain" id="PRO_5046645976" evidence="1">
    <location>
        <begin position="30"/>
        <end position="116"/>
    </location>
</feature>
<proteinExistence type="predicted"/>
<accession>A0ABZ2QHV6</accession>
<evidence type="ECO:0000313" key="2">
    <source>
        <dbReference type="EMBL" id="WXK75786.1"/>
    </source>
</evidence>
<reference evidence="2 3" key="1">
    <citation type="submission" date="2024-03" db="EMBL/GenBank/DDBJ databases">
        <title>The complete genome of Streptomyces sirii sp.nov.</title>
        <authorList>
            <person name="Zakalyukina Y.V."/>
            <person name="Belik A.R."/>
            <person name="Biryukov M.V."/>
            <person name="Baturina O.A."/>
            <person name="Kabilov M.R."/>
        </authorList>
    </citation>
    <scope>NUCLEOTIDE SEQUENCE [LARGE SCALE GENOMIC DNA]</scope>
    <source>
        <strain evidence="2 3">BP-8</strain>
    </source>
</reference>
<name>A0ABZ2QHV6_9ACTN</name>
<evidence type="ECO:0000313" key="3">
    <source>
        <dbReference type="Proteomes" id="UP001626628"/>
    </source>
</evidence>
<feature type="signal peptide" evidence="1">
    <location>
        <begin position="1"/>
        <end position="29"/>
    </location>
</feature>
<dbReference type="Proteomes" id="UP001626628">
    <property type="component" value="Chromosome"/>
</dbReference>
<protein>
    <submittedName>
        <fullName evidence="2">Peptidase inhibitor family I36 protein</fullName>
    </submittedName>
</protein>
<gene>
    <name evidence="2" type="ORF">WAB15_07245</name>
</gene>
<keyword evidence="1" id="KW-0732">Signal</keyword>
<sequence length="116" mass="11783">MRLQHVTAALGSLAAAAALALAATVPAHAGTGAASDPHGCPRGSVCFWPEPAFHGAMRAVSDTQRGCAATPVQPAQSIYNNGDRSRSFYSAPHCAVQVGALRPGGSVQSVSVTSWQ</sequence>
<dbReference type="Pfam" id="PF03995">
    <property type="entry name" value="Inhibitor_I36"/>
    <property type="match status" value="1"/>
</dbReference>
<keyword evidence="3" id="KW-1185">Reference proteome</keyword>
<dbReference type="EMBL" id="CP147982">
    <property type="protein sequence ID" value="WXK75786.1"/>
    <property type="molecule type" value="Genomic_DNA"/>
</dbReference>
<dbReference type="RefSeq" id="WP_407285719.1">
    <property type="nucleotide sequence ID" value="NZ_CP147982.1"/>
</dbReference>
<evidence type="ECO:0000256" key="1">
    <source>
        <dbReference type="SAM" id="SignalP"/>
    </source>
</evidence>